<sequence length="170" mass="17095">MPFVTMTKVFIVVVMLSVATVTAAPAGGTSALSDQAYNYYPNGAPNSVPSGALNNLPPAPQGAAYNYNRAQAVPQYDYSGFSGFQPDGSNYNPVPATSQRNLLGGLLGNDVRVEQGSSANKGVLGLGLGGQHGDPVGANLRVLNAGQDGAGSPVEAGSGGGLVNSLTDLL</sequence>
<evidence type="ECO:0000313" key="3">
    <source>
        <dbReference type="Proteomes" id="UP000239156"/>
    </source>
</evidence>
<feature type="chain" id="PRO_5015721035" description="Secreted protein" evidence="1">
    <location>
        <begin position="24"/>
        <end position="170"/>
    </location>
</feature>
<dbReference type="VEuPathDB" id="FungiDB:PSHT_09071"/>
<dbReference type="AlphaFoldDB" id="A0A2S4VAJ2"/>
<dbReference type="Proteomes" id="UP000239156">
    <property type="component" value="Unassembled WGS sequence"/>
</dbReference>
<gene>
    <name evidence="2" type="ORF">PSTT_08917</name>
</gene>
<proteinExistence type="predicted"/>
<evidence type="ECO:0008006" key="4">
    <source>
        <dbReference type="Google" id="ProtNLM"/>
    </source>
</evidence>
<accession>A0A2S4VAJ2</accession>
<dbReference type="EMBL" id="PKSL01000085">
    <property type="protein sequence ID" value="POW06527.1"/>
    <property type="molecule type" value="Genomic_DNA"/>
</dbReference>
<comment type="caution">
    <text evidence="2">The sequence shown here is derived from an EMBL/GenBank/DDBJ whole genome shotgun (WGS) entry which is preliminary data.</text>
</comment>
<organism evidence="2 3">
    <name type="scientific">Puccinia striiformis</name>
    <dbReference type="NCBI Taxonomy" id="27350"/>
    <lineage>
        <taxon>Eukaryota</taxon>
        <taxon>Fungi</taxon>
        <taxon>Dikarya</taxon>
        <taxon>Basidiomycota</taxon>
        <taxon>Pucciniomycotina</taxon>
        <taxon>Pucciniomycetes</taxon>
        <taxon>Pucciniales</taxon>
        <taxon>Pucciniaceae</taxon>
        <taxon>Puccinia</taxon>
    </lineage>
</organism>
<feature type="signal peptide" evidence="1">
    <location>
        <begin position="1"/>
        <end position="23"/>
    </location>
</feature>
<protein>
    <recommendedName>
        <fullName evidence="4">Secreted protein</fullName>
    </recommendedName>
</protein>
<reference evidence="2" key="1">
    <citation type="submission" date="2017-12" db="EMBL/GenBank/DDBJ databases">
        <title>Gene loss provides genomic basis for host adaptation in cereal stripe rust fungi.</title>
        <authorList>
            <person name="Xia C."/>
        </authorList>
    </citation>
    <scope>NUCLEOTIDE SEQUENCE [LARGE SCALE GENOMIC DNA]</scope>
    <source>
        <strain evidence="2">93-210</strain>
    </source>
</reference>
<dbReference type="VEuPathDB" id="FungiDB:PSTT_08917"/>
<keyword evidence="3" id="KW-1185">Reference proteome</keyword>
<name>A0A2S4VAJ2_9BASI</name>
<evidence type="ECO:0000256" key="1">
    <source>
        <dbReference type="SAM" id="SignalP"/>
    </source>
</evidence>
<keyword evidence="1" id="KW-0732">Signal</keyword>
<evidence type="ECO:0000313" key="2">
    <source>
        <dbReference type="EMBL" id="POW06527.1"/>
    </source>
</evidence>